<dbReference type="EMBL" id="JAAKZV010000094">
    <property type="protein sequence ID" value="NGN66383.1"/>
    <property type="molecule type" value="Genomic_DNA"/>
</dbReference>
<accession>A0A6G4U2S1</accession>
<evidence type="ECO:0000313" key="3">
    <source>
        <dbReference type="Proteomes" id="UP000481583"/>
    </source>
</evidence>
<proteinExistence type="predicted"/>
<dbReference type="Proteomes" id="UP000481583">
    <property type="component" value="Unassembled WGS sequence"/>
</dbReference>
<dbReference type="InterPro" id="IPR053146">
    <property type="entry name" value="QDO-like"/>
</dbReference>
<comment type="caution">
    <text evidence="2">The sequence shown here is derived from an EMBL/GenBank/DDBJ whole genome shotgun (WGS) entry which is preliminary data.</text>
</comment>
<keyword evidence="3" id="KW-1185">Reference proteome</keyword>
<evidence type="ECO:0000313" key="2">
    <source>
        <dbReference type="EMBL" id="NGN66383.1"/>
    </source>
</evidence>
<dbReference type="PANTHER" id="PTHR36440">
    <property type="entry name" value="PUTATIVE (AFU_ORTHOLOGUE AFUA_8G07350)-RELATED"/>
    <property type="match status" value="1"/>
</dbReference>
<evidence type="ECO:0000259" key="1">
    <source>
        <dbReference type="Pfam" id="PF07883"/>
    </source>
</evidence>
<gene>
    <name evidence="2" type="ORF">G5C51_21090</name>
</gene>
<dbReference type="PANTHER" id="PTHR36440:SF1">
    <property type="entry name" value="PUTATIVE (AFU_ORTHOLOGUE AFUA_8G07350)-RELATED"/>
    <property type="match status" value="1"/>
</dbReference>
<dbReference type="Gene3D" id="2.60.120.10">
    <property type="entry name" value="Jelly Rolls"/>
    <property type="match status" value="1"/>
</dbReference>
<protein>
    <submittedName>
        <fullName evidence="2">Cupin domain-containing protein</fullName>
    </submittedName>
</protein>
<reference evidence="2 3" key="1">
    <citation type="submission" date="2020-02" db="EMBL/GenBank/DDBJ databases">
        <title>Whole-genome analyses of novel actinobacteria.</title>
        <authorList>
            <person name="Sahin N."/>
        </authorList>
    </citation>
    <scope>NUCLEOTIDE SEQUENCE [LARGE SCALE GENOMIC DNA]</scope>
    <source>
        <strain evidence="2 3">A7024</strain>
    </source>
</reference>
<dbReference type="RefSeq" id="WP_165239701.1">
    <property type="nucleotide sequence ID" value="NZ_JAAKZV010000094.1"/>
</dbReference>
<dbReference type="Pfam" id="PF07883">
    <property type="entry name" value="Cupin_2"/>
    <property type="match status" value="1"/>
</dbReference>
<dbReference type="InterPro" id="IPR013096">
    <property type="entry name" value="Cupin_2"/>
</dbReference>
<organism evidence="2 3">
    <name type="scientific">Streptomyces coryli</name>
    <dbReference type="NCBI Taxonomy" id="1128680"/>
    <lineage>
        <taxon>Bacteria</taxon>
        <taxon>Bacillati</taxon>
        <taxon>Actinomycetota</taxon>
        <taxon>Actinomycetes</taxon>
        <taxon>Kitasatosporales</taxon>
        <taxon>Streptomycetaceae</taxon>
        <taxon>Streptomyces</taxon>
    </lineage>
</organism>
<feature type="domain" description="Cupin type-2" evidence="1">
    <location>
        <begin position="46"/>
        <end position="112"/>
    </location>
</feature>
<sequence length="164" mass="18010">MSEQSEVRVLGADEGRVVPGFGHVANRFMIDGADTGGRFALVQHLFEPRALAAPMHRHHDEDEYTFVLTGRIGAVLGGTEVVAGPGDLIFKPRGQWHTFWNATDEPADVLEIISTAGLEDLFKSFEQLTGMPAPETIAEMAGKYHVDLDFDSTFPLIERLGLVF</sequence>
<dbReference type="AlphaFoldDB" id="A0A6G4U2S1"/>
<dbReference type="InterPro" id="IPR014710">
    <property type="entry name" value="RmlC-like_jellyroll"/>
</dbReference>
<dbReference type="SUPFAM" id="SSF51182">
    <property type="entry name" value="RmlC-like cupins"/>
    <property type="match status" value="1"/>
</dbReference>
<dbReference type="InterPro" id="IPR011051">
    <property type="entry name" value="RmlC_Cupin_sf"/>
</dbReference>
<name>A0A6G4U2S1_9ACTN</name>